<dbReference type="EMBL" id="JARK01001338">
    <property type="protein sequence ID" value="EYC33512.1"/>
    <property type="molecule type" value="Genomic_DNA"/>
</dbReference>
<evidence type="ECO:0000313" key="2">
    <source>
        <dbReference type="Proteomes" id="UP000024635"/>
    </source>
</evidence>
<name>A0A016W2K8_9BILA</name>
<comment type="caution">
    <text evidence="1">The sequence shown here is derived from an EMBL/GenBank/DDBJ whole genome shotgun (WGS) entry which is preliminary data.</text>
</comment>
<dbReference type="Proteomes" id="UP000024635">
    <property type="component" value="Unassembled WGS sequence"/>
</dbReference>
<reference evidence="2" key="1">
    <citation type="journal article" date="2015" name="Nat. Genet.">
        <title>The genome and transcriptome of the zoonotic hookworm Ancylostoma ceylanicum identify infection-specific gene families.</title>
        <authorList>
            <person name="Schwarz E.M."/>
            <person name="Hu Y."/>
            <person name="Antoshechkin I."/>
            <person name="Miller M.M."/>
            <person name="Sternberg P.W."/>
            <person name="Aroian R.V."/>
        </authorList>
    </citation>
    <scope>NUCLEOTIDE SEQUENCE</scope>
    <source>
        <strain evidence="2">HY135</strain>
    </source>
</reference>
<sequence length="210" mass="22973">MNIVLPFVDFKGLSFLKDIAGPFVWRFNKFVRSSSFYAISAIWGEFAYKPTKLTFEKPTDPVKETLSRAAGNRLYDKISIAGSISKNSSMFYPSLSYCQRELPSLKSAAYTAPAKRMKSRANVLELFEKSYTPPPSGPIAQAVSTPHSGGETHKCIIELDDGDGYGKIRSGSSYSCVPRAGLSETGGHEYRLPINNVLSTDHSNEIGVGA</sequence>
<dbReference type="AlphaFoldDB" id="A0A016W2K8"/>
<evidence type="ECO:0000313" key="1">
    <source>
        <dbReference type="EMBL" id="EYC33512.1"/>
    </source>
</evidence>
<protein>
    <submittedName>
        <fullName evidence="1">Uncharacterized protein</fullName>
    </submittedName>
</protein>
<proteinExistence type="predicted"/>
<organism evidence="1 2">
    <name type="scientific">Ancylostoma ceylanicum</name>
    <dbReference type="NCBI Taxonomy" id="53326"/>
    <lineage>
        <taxon>Eukaryota</taxon>
        <taxon>Metazoa</taxon>
        <taxon>Ecdysozoa</taxon>
        <taxon>Nematoda</taxon>
        <taxon>Chromadorea</taxon>
        <taxon>Rhabditida</taxon>
        <taxon>Rhabditina</taxon>
        <taxon>Rhabditomorpha</taxon>
        <taxon>Strongyloidea</taxon>
        <taxon>Ancylostomatidae</taxon>
        <taxon>Ancylostomatinae</taxon>
        <taxon>Ancylostoma</taxon>
    </lineage>
</organism>
<dbReference type="OrthoDB" id="5817051at2759"/>
<accession>A0A016W2K8</accession>
<keyword evidence="2" id="KW-1185">Reference proteome</keyword>
<gene>
    <name evidence="1" type="primary">Acey_s0002.g837</name>
    <name evidence="1" type="ORF">Y032_0002g837</name>
</gene>
<dbReference type="STRING" id="53326.A0A016W2K8"/>